<keyword evidence="6" id="KW-1185">Reference proteome</keyword>
<sequence>MLNFYTVIVLDVVSFMALLVFMANTNDLFSRHKKKQFTLLFLSVVLGILTEWSGSVAVAFGGEFREVVVWTKMVELSVTPVVPFLCAEVLRQAANAPRRRFRLAYLLIVHAGLEFLSAFGGFIYYVDANGVFHHGPFYWIYLVTYVGVSVYVLRAGYRVSSLYQGKNKTMLICMLGLLALGIVANQMDRDVKSAWLTVAIVVSLFYIFYNDMLQRLDAKTMLLSYASYNNMLSRLRKPTMIEILNIDSFRAVNEEHGSAYGDQCLRTVAGVMRKVYGRHGACCRVRNDEFCVILDGDEAAVVALNDQFLAALEECRKADPHLPRVSLGYACYDPSCEDVQDAERAMAAALYRNKERNKIKHGPVDRSASAPSAPQNQASSFAHEEAAEAEHPTLGGLDVSGLTDRTFAAFASTSERNYIFLCNMDTGVSRWSLNAVQYFDLPSEYMFEGGWIWESRIHPHDRQMYHDDIESVFSGRSQAHNLEYRVKNRLGEYVVCTCRGVVLKGDGEDPDYFAGTISNHGIIDEVDSITGLHVGAEFTKSIRRLIDERASACVVEVGIDNFPHVNAMYGQEGGNRILQLFGVELRDLVAGRGQAFRLEGVKFAFYLHDAGPDEARELFRHLRLVAQNETQIGNLRVPLRIYGGAVQLGPHCSDSESLVCSNLIYAMEQSLENYRNELVFSEDVCRTVNIENVQLHAEIHRSAMDGCKNFFLCYQPIVSFETGKVIGAEALLRYRQKSYGVVPPDNFIPWLENDPAFIPVGNWILRQAIRETKALRQEFPDFILNVNIADSQLKYDNFREDVLNVLTDEECPPENLCLELTERCRRMSPDFLKDELRFFRSRGIAIALDDFGTGMSSLALLLQLPVDELKVDRVFLLSALVSERGLYLLETIIRSAREAGLHTCVEGVETADQCALVASLAGDYYQGYYSSKPVPIEAFEAFCHENWGQ</sequence>
<protein>
    <submittedName>
        <fullName evidence="5">EAL domain-containing protein</fullName>
    </submittedName>
</protein>
<dbReference type="PANTHER" id="PTHR33121">
    <property type="entry name" value="CYCLIC DI-GMP PHOSPHODIESTERASE PDEF"/>
    <property type="match status" value="1"/>
</dbReference>
<evidence type="ECO:0000259" key="3">
    <source>
        <dbReference type="PROSITE" id="PS50883"/>
    </source>
</evidence>
<keyword evidence="2" id="KW-0472">Membrane</keyword>
<feature type="transmembrane region" description="Helical" evidence="2">
    <location>
        <begin position="138"/>
        <end position="157"/>
    </location>
</feature>
<keyword evidence="2" id="KW-1133">Transmembrane helix</keyword>
<dbReference type="SUPFAM" id="SSF141868">
    <property type="entry name" value="EAL domain-like"/>
    <property type="match status" value="1"/>
</dbReference>
<keyword evidence="2" id="KW-0812">Transmembrane</keyword>
<dbReference type="InterPro" id="IPR043128">
    <property type="entry name" value="Rev_trsase/Diguanyl_cyclase"/>
</dbReference>
<feature type="transmembrane region" description="Helical" evidence="2">
    <location>
        <begin position="193"/>
        <end position="209"/>
    </location>
</feature>
<proteinExistence type="predicted"/>
<dbReference type="InterPro" id="IPR000160">
    <property type="entry name" value="GGDEF_dom"/>
</dbReference>
<dbReference type="Gene3D" id="3.30.70.270">
    <property type="match status" value="2"/>
</dbReference>
<evidence type="ECO:0000259" key="4">
    <source>
        <dbReference type="PROSITE" id="PS50887"/>
    </source>
</evidence>
<dbReference type="CDD" id="cd01948">
    <property type="entry name" value="EAL"/>
    <property type="match status" value="1"/>
</dbReference>
<feature type="domain" description="GGDEF" evidence="4">
    <location>
        <begin position="550"/>
        <end position="683"/>
    </location>
</feature>
<accession>A0ABX0IH80</accession>
<organism evidence="5 6">
    <name type="scientific">Xiamenia xianingshaonis</name>
    <dbReference type="NCBI Taxonomy" id="2682776"/>
    <lineage>
        <taxon>Bacteria</taxon>
        <taxon>Bacillati</taxon>
        <taxon>Actinomycetota</taxon>
        <taxon>Coriobacteriia</taxon>
        <taxon>Eggerthellales</taxon>
        <taxon>Eggerthellaceae</taxon>
        <taxon>Xiamenia</taxon>
    </lineage>
</organism>
<dbReference type="Pfam" id="PF00990">
    <property type="entry name" value="GGDEF"/>
    <property type="match status" value="2"/>
</dbReference>
<dbReference type="RefSeq" id="WP_166338523.1">
    <property type="nucleotide sequence ID" value="NZ_WPCR01000002.1"/>
</dbReference>
<evidence type="ECO:0000313" key="6">
    <source>
        <dbReference type="Proteomes" id="UP000636394"/>
    </source>
</evidence>
<feature type="region of interest" description="Disordered" evidence="1">
    <location>
        <begin position="360"/>
        <end position="387"/>
    </location>
</feature>
<evidence type="ECO:0000256" key="1">
    <source>
        <dbReference type="SAM" id="MobiDB-lite"/>
    </source>
</evidence>
<dbReference type="CDD" id="cd01949">
    <property type="entry name" value="GGDEF"/>
    <property type="match status" value="1"/>
</dbReference>
<dbReference type="PROSITE" id="PS50887">
    <property type="entry name" value="GGDEF"/>
    <property type="match status" value="2"/>
</dbReference>
<dbReference type="EMBL" id="WPCR01000002">
    <property type="protein sequence ID" value="NHM13578.1"/>
    <property type="molecule type" value="Genomic_DNA"/>
</dbReference>
<dbReference type="PROSITE" id="PS50883">
    <property type="entry name" value="EAL"/>
    <property type="match status" value="1"/>
</dbReference>
<reference evidence="5 6" key="1">
    <citation type="submission" date="2019-11" db="EMBL/GenBank/DDBJ databases">
        <title>Eggerthellaceae novel genus isolated from the rectal contents of marmort.</title>
        <authorList>
            <person name="Zhang G."/>
        </authorList>
    </citation>
    <scope>NUCLEOTIDE SEQUENCE [LARGE SCALE GENOMIC DNA]</scope>
    <source>
        <strain evidence="6">zg-886</strain>
    </source>
</reference>
<dbReference type="InterPro" id="IPR029787">
    <property type="entry name" value="Nucleotide_cyclase"/>
</dbReference>
<dbReference type="SMART" id="SM00267">
    <property type="entry name" value="GGDEF"/>
    <property type="match status" value="1"/>
</dbReference>
<dbReference type="NCBIfam" id="TIGR00254">
    <property type="entry name" value="GGDEF"/>
    <property type="match status" value="1"/>
</dbReference>
<feature type="domain" description="EAL" evidence="3">
    <location>
        <begin position="692"/>
        <end position="947"/>
    </location>
</feature>
<comment type="caution">
    <text evidence="5">The sequence shown here is derived from an EMBL/GenBank/DDBJ whole genome shotgun (WGS) entry which is preliminary data.</text>
</comment>
<dbReference type="Pfam" id="PF00563">
    <property type="entry name" value="EAL"/>
    <property type="match status" value="1"/>
</dbReference>
<evidence type="ECO:0000313" key="5">
    <source>
        <dbReference type="EMBL" id="NHM13578.1"/>
    </source>
</evidence>
<gene>
    <name evidence="5" type="ORF">GMI68_02125</name>
</gene>
<feature type="transmembrane region" description="Helical" evidence="2">
    <location>
        <begin position="73"/>
        <end position="91"/>
    </location>
</feature>
<dbReference type="PANTHER" id="PTHR33121:SF70">
    <property type="entry name" value="SIGNALING PROTEIN YKOW"/>
    <property type="match status" value="1"/>
</dbReference>
<dbReference type="InterPro" id="IPR035965">
    <property type="entry name" value="PAS-like_dom_sf"/>
</dbReference>
<dbReference type="Proteomes" id="UP000636394">
    <property type="component" value="Unassembled WGS sequence"/>
</dbReference>
<dbReference type="Gene3D" id="3.30.450.20">
    <property type="entry name" value="PAS domain"/>
    <property type="match status" value="1"/>
</dbReference>
<evidence type="ECO:0000256" key="2">
    <source>
        <dbReference type="SAM" id="Phobius"/>
    </source>
</evidence>
<feature type="domain" description="GGDEF" evidence="4">
    <location>
        <begin position="237"/>
        <end position="366"/>
    </location>
</feature>
<dbReference type="SUPFAM" id="SSF55785">
    <property type="entry name" value="PYP-like sensor domain (PAS domain)"/>
    <property type="match status" value="1"/>
</dbReference>
<dbReference type="Gene3D" id="3.20.20.450">
    <property type="entry name" value="EAL domain"/>
    <property type="match status" value="1"/>
</dbReference>
<dbReference type="InterPro" id="IPR013655">
    <property type="entry name" value="PAS_fold_3"/>
</dbReference>
<feature type="transmembrane region" description="Helical" evidence="2">
    <location>
        <begin position="6"/>
        <end position="25"/>
    </location>
</feature>
<feature type="transmembrane region" description="Helical" evidence="2">
    <location>
        <begin position="103"/>
        <end position="126"/>
    </location>
</feature>
<name>A0ABX0IH80_9ACTN</name>
<feature type="compositionally biased region" description="Low complexity" evidence="1">
    <location>
        <begin position="367"/>
        <end position="381"/>
    </location>
</feature>
<feature type="transmembrane region" description="Helical" evidence="2">
    <location>
        <begin position="37"/>
        <end position="61"/>
    </location>
</feature>
<dbReference type="Pfam" id="PF08447">
    <property type="entry name" value="PAS_3"/>
    <property type="match status" value="1"/>
</dbReference>
<dbReference type="InterPro" id="IPR035919">
    <property type="entry name" value="EAL_sf"/>
</dbReference>
<dbReference type="SUPFAM" id="SSF55073">
    <property type="entry name" value="Nucleotide cyclase"/>
    <property type="match status" value="2"/>
</dbReference>
<dbReference type="InterPro" id="IPR050706">
    <property type="entry name" value="Cyclic-di-GMP_PDE-like"/>
</dbReference>
<dbReference type="InterPro" id="IPR001633">
    <property type="entry name" value="EAL_dom"/>
</dbReference>
<dbReference type="SMART" id="SM00052">
    <property type="entry name" value="EAL"/>
    <property type="match status" value="1"/>
</dbReference>